<dbReference type="RefSeq" id="WP_377067570.1">
    <property type="nucleotide sequence ID" value="NZ_JBHSJJ010000015.1"/>
</dbReference>
<dbReference type="InterPro" id="IPR036890">
    <property type="entry name" value="HATPase_C_sf"/>
</dbReference>
<keyword evidence="14" id="KW-0067">ATP-binding</keyword>
<evidence type="ECO:0000256" key="1">
    <source>
        <dbReference type="ARBA" id="ARBA00000085"/>
    </source>
</evidence>
<evidence type="ECO:0000256" key="2">
    <source>
        <dbReference type="ARBA" id="ARBA00004370"/>
    </source>
</evidence>
<evidence type="ECO:0000256" key="10">
    <source>
        <dbReference type="ARBA" id="ARBA00023136"/>
    </source>
</evidence>
<dbReference type="SMART" id="SM00304">
    <property type="entry name" value="HAMP"/>
    <property type="match status" value="1"/>
</dbReference>
<evidence type="ECO:0000256" key="6">
    <source>
        <dbReference type="ARBA" id="ARBA00022692"/>
    </source>
</evidence>
<dbReference type="PROSITE" id="PS50885">
    <property type="entry name" value="HAMP"/>
    <property type="match status" value="1"/>
</dbReference>
<dbReference type="SUPFAM" id="SSF47384">
    <property type="entry name" value="Homodimeric domain of signal transducing histidine kinase"/>
    <property type="match status" value="1"/>
</dbReference>
<dbReference type="SMART" id="SM00388">
    <property type="entry name" value="HisKA"/>
    <property type="match status" value="1"/>
</dbReference>
<accession>A0ABV9T5R1</accession>
<name>A0ABV9T5R1_9BACT</name>
<keyword evidence="15" id="KW-1185">Reference proteome</keyword>
<keyword evidence="10 11" id="KW-0472">Membrane</keyword>
<protein>
    <recommendedName>
        <fullName evidence="3">histidine kinase</fullName>
        <ecNumber evidence="3">2.7.13.3</ecNumber>
    </recommendedName>
</protein>
<comment type="caution">
    <text evidence="14">The sequence shown here is derived from an EMBL/GenBank/DDBJ whole genome shotgun (WGS) entry which is preliminary data.</text>
</comment>
<dbReference type="InterPro" id="IPR003660">
    <property type="entry name" value="HAMP_dom"/>
</dbReference>
<keyword evidence="8 11" id="KW-1133">Transmembrane helix</keyword>
<keyword evidence="9" id="KW-0902">Two-component regulatory system</keyword>
<evidence type="ECO:0000256" key="5">
    <source>
        <dbReference type="ARBA" id="ARBA00022679"/>
    </source>
</evidence>
<keyword evidence="5" id="KW-0808">Transferase</keyword>
<evidence type="ECO:0000256" key="8">
    <source>
        <dbReference type="ARBA" id="ARBA00022989"/>
    </source>
</evidence>
<dbReference type="SUPFAM" id="SSF158472">
    <property type="entry name" value="HAMP domain-like"/>
    <property type="match status" value="1"/>
</dbReference>
<dbReference type="PANTHER" id="PTHR45436:SF5">
    <property type="entry name" value="SENSOR HISTIDINE KINASE TRCS"/>
    <property type="match status" value="1"/>
</dbReference>
<dbReference type="Pfam" id="PF02518">
    <property type="entry name" value="HATPase_c"/>
    <property type="match status" value="1"/>
</dbReference>
<evidence type="ECO:0000313" key="15">
    <source>
        <dbReference type="Proteomes" id="UP001595818"/>
    </source>
</evidence>
<keyword evidence="7" id="KW-0418">Kinase</keyword>
<sequence>MSIQKRLTLLFTILTGGILVFFSIMVYYSASKNRLAEFYITLEKEAHTKINLLLDTQLDAETLQTIYLKNREILYEVEVAIYDWDRNLIYHDAVDIDFVKETPAMLDAISENGHIRFVQDKWQVVGILFTFEREQYLITAAAYDEYGYSKLASLKNTLLLGLITALLALFFIGKYFARKALLPVAEMTQEARKISASKLDLRIKAGNGHDEIGQLALTFNQMLERLEKSFESQKQFVYHVAHELRTPLSAIISDLEWNLESERTRRETLRSLANTLADARKMAKLSGSLLDFAKAGYDRSEVNFRNVRIDEVLLDASQQVQTSNPDFKIDVNFEADMENEEAVTVWGNAYLLTIAFSNLMENACKFSPDHKCHITISHKGSNVLLAFRDKGIGISEEELEQIFTPFYRGLNKDFASGEGIGLALVQKIVQMHQGRISVSSILNQGTVFSLELPNILQSNG</sequence>
<dbReference type="SUPFAM" id="SSF55874">
    <property type="entry name" value="ATPase domain of HSP90 chaperone/DNA topoisomerase II/histidine kinase"/>
    <property type="match status" value="1"/>
</dbReference>
<dbReference type="InterPro" id="IPR003661">
    <property type="entry name" value="HisK_dim/P_dom"/>
</dbReference>
<comment type="catalytic activity">
    <reaction evidence="1">
        <text>ATP + protein L-histidine = ADP + protein N-phospho-L-histidine.</text>
        <dbReference type="EC" id="2.7.13.3"/>
    </reaction>
</comment>
<dbReference type="Pfam" id="PF00512">
    <property type="entry name" value="HisKA"/>
    <property type="match status" value="1"/>
</dbReference>
<dbReference type="InterPro" id="IPR050428">
    <property type="entry name" value="TCS_sensor_his_kinase"/>
</dbReference>
<dbReference type="InterPro" id="IPR004358">
    <property type="entry name" value="Sig_transdc_His_kin-like_C"/>
</dbReference>
<dbReference type="InterPro" id="IPR003594">
    <property type="entry name" value="HATPase_dom"/>
</dbReference>
<keyword evidence="4" id="KW-0597">Phosphoprotein</keyword>
<dbReference type="CDD" id="cd00082">
    <property type="entry name" value="HisKA"/>
    <property type="match status" value="1"/>
</dbReference>
<feature type="transmembrane region" description="Helical" evidence="11">
    <location>
        <begin position="7"/>
        <end position="28"/>
    </location>
</feature>
<feature type="domain" description="Histidine kinase" evidence="12">
    <location>
        <begin position="239"/>
        <end position="456"/>
    </location>
</feature>
<dbReference type="Pfam" id="PF00672">
    <property type="entry name" value="HAMP"/>
    <property type="match status" value="1"/>
</dbReference>
<dbReference type="Gene3D" id="1.10.287.130">
    <property type="match status" value="1"/>
</dbReference>
<evidence type="ECO:0000256" key="9">
    <source>
        <dbReference type="ARBA" id="ARBA00023012"/>
    </source>
</evidence>
<dbReference type="Gene3D" id="3.30.565.10">
    <property type="entry name" value="Histidine kinase-like ATPase, C-terminal domain"/>
    <property type="match status" value="1"/>
</dbReference>
<evidence type="ECO:0000256" key="11">
    <source>
        <dbReference type="SAM" id="Phobius"/>
    </source>
</evidence>
<evidence type="ECO:0000313" key="14">
    <source>
        <dbReference type="EMBL" id="MFC4874075.1"/>
    </source>
</evidence>
<comment type="subcellular location">
    <subcellularLocation>
        <location evidence="2">Membrane</location>
    </subcellularLocation>
</comment>
<dbReference type="SMART" id="SM00387">
    <property type="entry name" value="HATPase_c"/>
    <property type="match status" value="1"/>
</dbReference>
<dbReference type="EC" id="2.7.13.3" evidence="3"/>
<dbReference type="PANTHER" id="PTHR45436">
    <property type="entry name" value="SENSOR HISTIDINE KINASE YKOH"/>
    <property type="match status" value="1"/>
</dbReference>
<dbReference type="PRINTS" id="PR00344">
    <property type="entry name" value="BCTRLSENSOR"/>
</dbReference>
<dbReference type="EMBL" id="JBHSJJ010000015">
    <property type="protein sequence ID" value="MFC4874075.1"/>
    <property type="molecule type" value="Genomic_DNA"/>
</dbReference>
<reference evidence="15" key="1">
    <citation type="journal article" date="2019" name="Int. J. Syst. Evol. Microbiol.">
        <title>The Global Catalogue of Microorganisms (GCM) 10K type strain sequencing project: providing services to taxonomists for standard genome sequencing and annotation.</title>
        <authorList>
            <consortium name="The Broad Institute Genomics Platform"/>
            <consortium name="The Broad Institute Genome Sequencing Center for Infectious Disease"/>
            <person name="Wu L."/>
            <person name="Ma J."/>
        </authorList>
    </citation>
    <scope>NUCLEOTIDE SEQUENCE [LARGE SCALE GENOMIC DNA]</scope>
    <source>
        <strain evidence="15">CGMCC 4.7466</strain>
    </source>
</reference>
<dbReference type="InterPro" id="IPR005467">
    <property type="entry name" value="His_kinase_dom"/>
</dbReference>
<evidence type="ECO:0000259" key="12">
    <source>
        <dbReference type="PROSITE" id="PS50109"/>
    </source>
</evidence>
<dbReference type="CDD" id="cd06225">
    <property type="entry name" value="HAMP"/>
    <property type="match status" value="1"/>
</dbReference>
<dbReference type="Gene3D" id="6.10.340.10">
    <property type="match status" value="1"/>
</dbReference>
<dbReference type="GO" id="GO:0005524">
    <property type="term" value="F:ATP binding"/>
    <property type="evidence" value="ECO:0007669"/>
    <property type="project" value="UniProtKB-KW"/>
</dbReference>
<gene>
    <name evidence="14" type="ORF">ACFPFU_20385</name>
</gene>
<dbReference type="InterPro" id="IPR036097">
    <property type="entry name" value="HisK_dim/P_sf"/>
</dbReference>
<evidence type="ECO:0000256" key="3">
    <source>
        <dbReference type="ARBA" id="ARBA00012438"/>
    </source>
</evidence>
<evidence type="ECO:0000256" key="4">
    <source>
        <dbReference type="ARBA" id="ARBA00022553"/>
    </source>
</evidence>
<dbReference type="Proteomes" id="UP001595818">
    <property type="component" value="Unassembled WGS sequence"/>
</dbReference>
<feature type="domain" description="HAMP" evidence="13">
    <location>
        <begin position="178"/>
        <end position="231"/>
    </location>
</feature>
<proteinExistence type="predicted"/>
<keyword evidence="6 11" id="KW-0812">Transmembrane</keyword>
<dbReference type="PROSITE" id="PS50109">
    <property type="entry name" value="HIS_KIN"/>
    <property type="match status" value="1"/>
</dbReference>
<evidence type="ECO:0000259" key="13">
    <source>
        <dbReference type="PROSITE" id="PS50885"/>
    </source>
</evidence>
<organism evidence="14 15">
    <name type="scientific">Negadavirga shengliensis</name>
    <dbReference type="NCBI Taxonomy" id="1389218"/>
    <lineage>
        <taxon>Bacteria</taxon>
        <taxon>Pseudomonadati</taxon>
        <taxon>Bacteroidota</taxon>
        <taxon>Cytophagia</taxon>
        <taxon>Cytophagales</taxon>
        <taxon>Cyclobacteriaceae</taxon>
        <taxon>Negadavirga</taxon>
    </lineage>
</organism>
<keyword evidence="14" id="KW-0547">Nucleotide-binding</keyword>
<evidence type="ECO:0000256" key="7">
    <source>
        <dbReference type="ARBA" id="ARBA00022777"/>
    </source>
</evidence>